<evidence type="ECO:0000256" key="1">
    <source>
        <dbReference type="SAM" id="Phobius"/>
    </source>
</evidence>
<dbReference type="EMBL" id="JAAKFY010000010">
    <property type="protein sequence ID" value="KAF3851403.1"/>
    <property type="molecule type" value="Genomic_DNA"/>
</dbReference>
<feature type="transmembrane region" description="Helical" evidence="1">
    <location>
        <begin position="55"/>
        <end position="75"/>
    </location>
</feature>
<gene>
    <name evidence="2" type="ORF">F7725_013175</name>
</gene>
<organism evidence="2 3">
    <name type="scientific">Dissostichus mawsoni</name>
    <name type="common">Antarctic cod</name>
    <dbReference type="NCBI Taxonomy" id="36200"/>
    <lineage>
        <taxon>Eukaryota</taxon>
        <taxon>Metazoa</taxon>
        <taxon>Chordata</taxon>
        <taxon>Craniata</taxon>
        <taxon>Vertebrata</taxon>
        <taxon>Euteleostomi</taxon>
        <taxon>Actinopterygii</taxon>
        <taxon>Neopterygii</taxon>
        <taxon>Teleostei</taxon>
        <taxon>Neoteleostei</taxon>
        <taxon>Acanthomorphata</taxon>
        <taxon>Eupercaria</taxon>
        <taxon>Perciformes</taxon>
        <taxon>Notothenioidei</taxon>
        <taxon>Nototheniidae</taxon>
        <taxon>Dissostichus</taxon>
    </lineage>
</organism>
<protein>
    <submittedName>
        <fullName evidence="2">Uncharacterized protein</fullName>
    </submittedName>
</protein>
<keyword evidence="1" id="KW-1133">Transmembrane helix</keyword>
<keyword evidence="1" id="KW-0812">Transmembrane</keyword>
<evidence type="ECO:0000313" key="3">
    <source>
        <dbReference type="Proteomes" id="UP000518266"/>
    </source>
</evidence>
<keyword evidence="3" id="KW-1185">Reference proteome</keyword>
<dbReference type="AlphaFoldDB" id="A0A7J5YQL3"/>
<feature type="non-terminal residue" evidence="2">
    <location>
        <position position="1"/>
    </location>
</feature>
<name>A0A7J5YQL3_DISMA</name>
<comment type="caution">
    <text evidence="2">The sequence shown here is derived from an EMBL/GenBank/DDBJ whole genome shotgun (WGS) entry which is preliminary data.</text>
</comment>
<proteinExistence type="predicted"/>
<sequence>MLTLIDRQSSTCSLFSYTLCSTDVEGFSVQQFDDSAAASKAWSCVEKLIDDNVRFVLGAVGSLSALVTMAVMINLHNRKQV</sequence>
<keyword evidence="1" id="KW-0472">Membrane</keyword>
<reference evidence="2 3" key="1">
    <citation type="submission" date="2020-03" db="EMBL/GenBank/DDBJ databases">
        <title>Dissostichus mawsoni Genome sequencing and assembly.</title>
        <authorList>
            <person name="Park H."/>
        </authorList>
    </citation>
    <scope>NUCLEOTIDE SEQUENCE [LARGE SCALE GENOMIC DNA]</scope>
    <source>
        <strain evidence="2">DM0001</strain>
        <tissue evidence="2">Muscle</tissue>
    </source>
</reference>
<accession>A0A7J5YQL3</accession>
<dbReference type="Proteomes" id="UP000518266">
    <property type="component" value="Unassembled WGS sequence"/>
</dbReference>
<evidence type="ECO:0000313" key="2">
    <source>
        <dbReference type="EMBL" id="KAF3851403.1"/>
    </source>
</evidence>